<gene>
    <name evidence="3" type="primary">ku</name>
    <name evidence="6" type="ORF">AQ490_18125</name>
</gene>
<keyword evidence="3" id="KW-0227">DNA damage</keyword>
<dbReference type="InterPro" id="IPR009187">
    <property type="entry name" value="Prok_Ku"/>
</dbReference>
<dbReference type="Gene3D" id="2.40.290.10">
    <property type="match status" value="1"/>
</dbReference>
<keyword evidence="1 3" id="KW-0238">DNA-binding</keyword>
<feature type="compositionally biased region" description="Gly residues" evidence="4">
    <location>
        <begin position="276"/>
        <end position="285"/>
    </location>
</feature>
<dbReference type="InterPro" id="IPR016194">
    <property type="entry name" value="SPOC-like_C_dom_sf"/>
</dbReference>
<feature type="compositionally biased region" description="Low complexity" evidence="4">
    <location>
        <begin position="337"/>
        <end position="349"/>
    </location>
</feature>
<accession>A0A0T6LVE7</accession>
<sequence>MRSIWKGTISFGLVSIPVQLFSATQEHRVPLHQVHARDGSRIRMHRFCEKEGKEVPYEEIARGYQSPDGRTVVLDDQDLADLPLPSKKLIDVLAFVDSSEIDPVALSSSYYVGADRAGAKPYVLLREALREAGQLAVTKVTLRTRESLAVLRARQDVLVLQTMLWPDEIRPAEDAAPEGDTSVRPQELKMARSLMDTLSEGFDLGELHDEYQDALRQVVEARLHGVELPHEEAARPEEGEVIDLMAALRGSVKAARGRARAAGAQEEPEEEQRLAAGGGGTGGGRRTAKQAAGGKPAGGAGAGQAAGKSAGEGRKTAGRAAAKKTQAKKTAAKKTAGKGTTSGRSASGKAEGDKGKKPAPRRRAS</sequence>
<comment type="function">
    <text evidence="3">With LigD forms a non-homologous end joining (NHEJ) DNA repair enzyme, which repairs dsDNA breaks with reduced fidelity. Binds linear dsDNA with 5'- and 3'- overhangs but not closed circular dsDNA nor ssDNA. Recruits and stimulates the ligase activity of LigD.</text>
</comment>
<feature type="compositionally biased region" description="Basic residues" evidence="4">
    <location>
        <begin position="321"/>
        <end position="336"/>
    </location>
</feature>
<dbReference type="PANTHER" id="PTHR41251:SF1">
    <property type="entry name" value="NON-HOMOLOGOUS END JOINING PROTEIN KU"/>
    <property type="match status" value="1"/>
</dbReference>
<dbReference type="GO" id="GO:0006303">
    <property type="term" value="P:double-strand break repair via nonhomologous end joining"/>
    <property type="evidence" value="ECO:0007669"/>
    <property type="project" value="UniProtKB-UniRule"/>
</dbReference>
<comment type="caution">
    <text evidence="6">The sequence shown here is derived from an EMBL/GenBank/DDBJ whole genome shotgun (WGS) entry which is preliminary data.</text>
</comment>
<comment type="similarity">
    <text evidence="3">Belongs to the prokaryotic Ku family.</text>
</comment>
<comment type="subunit">
    <text evidence="3">Homodimer. Interacts with LigD.</text>
</comment>
<dbReference type="InterPro" id="IPR006164">
    <property type="entry name" value="DNA_bd_Ku70/Ku80"/>
</dbReference>
<evidence type="ECO:0000256" key="3">
    <source>
        <dbReference type="HAMAP-Rule" id="MF_01875"/>
    </source>
</evidence>
<feature type="region of interest" description="Disordered" evidence="4">
    <location>
        <begin position="259"/>
        <end position="365"/>
    </location>
</feature>
<protein>
    <recommendedName>
        <fullName evidence="3">Non-homologous end joining protein Ku</fullName>
    </recommendedName>
</protein>
<dbReference type="HAMAP" id="MF_01875">
    <property type="entry name" value="Prokaryotic_Ku"/>
    <property type="match status" value="1"/>
</dbReference>
<dbReference type="SUPFAM" id="SSF100939">
    <property type="entry name" value="SPOC domain-like"/>
    <property type="match status" value="1"/>
</dbReference>
<evidence type="ECO:0000259" key="5">
    <source>
        <dbReference type="SMART" id="SM00559"/>
    </source>
</evidence>
<dbReference type="Proteomes" id="UP000050867">
    <property type="component" value="Unassembled WGS sequence"/>
</dbReference>
<evidence type="ECO:0000256" key="1">
    <source>
        <dbReference type="ARBA" id="ARBA00023125"/>
    </source>
</evidence>
<dbReference type="EMBL" id="LLZU01000008">
    <property type="protein sequence ID" value="KRV49976.1"/>
    <property type="molecule type" value="Genomic_DNA"/>
</dbReference>
<evidence type="ECO:0000313" key="7">
    <source>
        <dbReference type="Proteomes" id="UP000050867"/>
    </source>
</evidence>
<dbReference type="SMART" id="SM00559">
    <property type="entry name" value="Ku78"/>
    <property type="match status" value="1"/>
</dbReference>
<dbReference type="CDD" id="cd00789">
    <property type="entry name" value="KU_like"/>
    <property type="match status" value="1"/>
</dbReference>
<keyword evidence="3" id="KW-0234">DNA repair</keyword>
<dbReference type="GO" id="GO:0006310">
    <property type="term" value="P:DNA recombination"/>
    <property type="evidence" value="ECO:0007669"/>
    <property type="project" value="UniProtKB-KW"/>
</dbReference>
<keyword evidence="2 3" id="KW-0233">DNA recombination</keyword>
<dbReference type="PANTHER" id="PTHR41251">
    <property type="entry name" value="NON-HOMOLOGOUS END JOINING PROTEIN KU"/>
    <property type="match status" value="1"/>
</dbReference>
<dbReference type="FunFam" id="2.40.290.10:FF:000004">
    <property type="entry name" value="Non-homologous end joining protein Ku"/>
    <property type="match status" value="1"/>
</dbReference>
<dbReference type="eggNOG" id="COG1273">
    <property type="taxonomic scope" value="Bacteria"/>
</dbReference>
<keyword evidence="7" id="KW-1185">Reference proteome</keyword>
<evidence type="ECO:0000313" key="6">
    <source>
        <dbReference type="EMBL" id="KRV49976.1"/>
    </source>
</evidence>
<feature type="domain" description="Ku" evidence="5">
    <location>
        <begin position="52"/>
        <end position="180"/>
    </location>
</feature>
<dbReference type="AlphaFoldDB" id="A0A0T6LVE7"/>
<dbReference type="STRING" id="76728.AQ490_18125"/>
<evidence type="ECO:0000256" key="4">
    <source>
        <dbReference type="SAM" id="MobiDB-lite"/>
    </source>
</evidence>
<evidence type="ECO:0000256" key="2">
    <source>
        <dbReference type="ARBA" id="ARBA00023172"/>
    </source>
</evidence>
<dbReference type="NCBIfam" id="TIGR02772">
    <property type="entry name" value="Ku_bact"/>
    <property type="match status" value="1"/>
</dbReference>
<dbReference type="GO" id="GO:0003690">
    <property type="term" value="F:double-stranded DNA binding"/>
    <property type="evidence" value="ECO:0007669"/>
    <property type="project" value="UniProtKB-UniRule"/>
</dbReference>
<dbReference type="OrthoDB" id="9795084at2"/>
<dbReference type="RefSeq" id="WP_026220480.1">
    <property type="nucleotide sequence ID" value="NZ_LLZU01000008.1"/>
</dbReference>
<organism evidence="6 7">
    <name type="scientific">Wenjunlia vitaminophila</name>
    <name type="common">Streptomyces vitaminophilus</name>
    <dbReference type="NCBI Taxonomy" id="76728"/>
    <lineage>
        <taxon>Bacteria</taxon>
        <taxon>Bacillati</taxon>
        <taxon>Actinomycetota</taxon>
        <taxon>Actinomycetes</taxon>
        <taxon>Kitasatosporales</taxon>
        <taxon>Streptomycetaceae</taxon>
        <taxon>Wenjunlia</taxon>
    </lineage>
</organism>
<dbReference type="Pfam" id="PF02735">
    <property type="entry name" value="Ku"/>
    <property type="match status" value="1"/>
</dbReference>
<feature type="compositionally biased region" description="Gly residues" evidence="4">
    <location>
        <begin position="295"/>
        <end position="304"/>
    </location>
</feature>
<proteinExistence type="inferred from homology"/>
<name>A0A0T6LVE7_WENVI</name>
<reference evidence="6 7" key="1">
    <citation type="submission" date="2015-10" db="EMBL/GenBank/DDBJ databases">
        <title>Draft genome sequence of pyrrolomycin-producing Streptomyces vitaminophilus.</title>
        <authorList>
            <person name="Graham D.E."/>
            <person name="Mahan K.M."/>
            <person name="Klingeman D.M."/>
            <person name="Hettich R.L."/>
            <person name="Parry R.J."/>
        </authorList>
    </citation>
    <scope>NUCLEOTIDE SEQUENCE [LARGE SCALE GENOMIC DNA]</scope>
    <source>
        <strain evidence="6 7">ATCC 31673</strain>
    </source>
</reference>